<evidence type="ECO:0000313" key="2">
    <source>
        <dbReference type="Proteomes" id="UP000887574"/>
    </source>
</evidence>
<name>A0A915CSR5_9BILA</name>
<accession>A0A915CSR5</accession>
<proteinExistence type="predicted"/>
<evidence type="ECO:0000256" key="1">
    <source>
        <dbReference type="SAM" id="Phobius"/>
    </source>
</evidence>
<evidence type="ECO:0000313" key="3">
    <source>
        <dbReference type="WBParaSite" id="jg11844"/>
    </source>
</evidence>
<feature type="transmembrane region" description="Helical" evidence="1">
    <location>
        <begin position="34"/>
        <end position="53"/>
    </location>
</feature>
<dbReference type="Proteomes" id="UP000887574">
    <property type="component" value="Unplaced"/>
</dbReference>
<keyword evidence="1" id="KW-0472">Membrane</keyword>
<dbReference type="AlphaFoldDB" id="A0A915CSR5"/>
<keyword evidence="1" id="KW-0812">Transmembrane</keyword>
<keyword evidence="2" id="KW-1185">Reference proteome</keyword>
<protein>
    <submittedName>
        <fullName evidence="3">Uncharacterized protein</fullName>
    </submittedName>
</protein>
<keyword evidence="1" id="KW-1133">Transmembrane helix</keyword>
<dbReference type="WBParaSite" id="jg11844">
    <property type="protein sequence ID" value="jg11844"/>
    <property type="gene ID" value="jg11844"/>
</dbReference>
<organism evidence="2 3">
    <name type="scientific">Ditylenchus dipsaci</name>
    <dbReference type="NCBI Taxonomy" id="166011"/>
    <lineage>
        <taxon>Eukaryota</taxon>
        <taxon>Metazoa</taxon>
        <taxon>Ecdysozoa</taxon>
        <taxon>Nematoda</taxon>
        <taxon>Chromadorea</taxon>
        <taxon>Rhabditida</taxon>
        <taxon>Tylenchina</taxon>
        <taxon>Tylenchomorpha</taxon>
        <taxon>Sphaerularioidea</taxon>
        <taxon>Anguinidae</taxon>
        <taxon>Anguininae</taxon>
        <taxon>Ditylenchus</taxon>
    </lineage>
</organism>
<reference evidence="3" key="1">
    <citation type="submission" date="2022-11" db="UniProtKB">
        <authorList>
            <consortium name="WormBaseParasite"/>
        </authorList>
    </citation>
    <scope>IDENTIFICATION</scope>
</reference>
<sequence length="86" mass="9482">MYYCSTTTIAACLPPAYTKPNAIYCGGKAKTKWSIMLALLLPLIFVVPAIDAASSRMGEDSGREEQALYKCYKSTFHPKKTRKSLA</sequence>